<sequence length="265" mass="29081">MPLNDYLKCPGLERTLAVVPVPHTCPVCREEVEIWTDEVKGRCKRCNTLIYNQNPLTDAPEKPDVEKPDQKLSEVLNQMLELARLSGASKAAVVAREDIQAEPSLARLCIEPRCSNYGLSPTCPPHVSGPEGFVEYLKETLWAVFVKIDLPDLSLHIEEKRELGKMMHEMVAALEELAKENGYANSRAFAGGSCKNLFCPDHKNCRVLEKGGPCRNPGKARPSLSGFGVNTLKLMKAAGWSQDQGNGDKNGPSVERVICGLILVG</sequence>
<keyword evidence="2" id="KW-1185">Reference proteome</keyword>
<protein>
    <recommendedName>
        <fullName evidence="3">Metal-binding protein</fullName>
    </recommendedName>
</protein>
<evidence type="ECO:0008006" key="3">
    <source>
        <dbReference type="Google" id="ProtNLM"/>
    </source>
</evidence>
<evidence type="ECO:0000313" key="2">
    <source>
        <dbReference type="Proteomes" id="UP000032233"/>
    </source>
</evidence>
<comment type="caution">
    <text evidence="1">The sequence shown here is derived from an EMBL/GenBank/DDBJ whole genome shotgun (WGS) entry which is preliminary data.</text>
</comment>
<reference evidence="1 2" key="1">
    <citation type="submission" date="2013-11" db="EMBL/GenBank/DDBJ databases">
        <title>Metagenomic analysis of a methanogenic consortium involved in long chain n-alkane degradation.</title>
        <authorList>
            <person name="Davidova I.A."/>
            <person name="Callaghan A.V."/>
            <person name="Wawrik B."/>
            <person name="Pruitt S."/>
            <person name="Marks C."/>
            <person name="Duncan K.E."/>
            <person name="Suflita J.M."/>
        </authorList>
    </citation>
    <scope>NUCLEOTIDE SEQUENCE [LARGE SCALE GENOMIC DNA]</scope>
    <source>
        <strain evidence="1 2">SPR</strain>
    </source>
</reference>
<dbReference type="STRING" id="1429043.X474_07385"/>
<dbReference type="Pfam" id="PF10050">
    <property type="entry name" value="DUF2284"/>
    <property type="match status" value="1"/>
</dbReference>
<dbReference type="Proteomes" id="UP000032233">
    <property type="component" value="Unassembled WGS sequence"/>
</dbReference>
<dbReference type="RefSeq" id="WP_044347660.1">
    <property type="nucleotide sequence ID" value="NZ_AZAC01000009.1"/>
</dbReference>
<evidence type="ECO:0000313" key="1">
    <source>
        <dbReference type="EMBL" id="KIX14708.1"/>
    </source>
</evidence>
<proteinExistence type="predicted"/>
<dbReference type="AlphaFoldDB" id="A0A0D2HWF9"/>
<accession>A0A0D2HWF9</accession>
<organism evidence="1 2">
    <name type="scientific">Dethiosulfatarculus sandiegensis</name>
    <dbReference type="NCBI Taxonomy" id="1429043"/>
    <lineage>
        <taxon>Bacteria</taxon>
        <taxon>Pseudomonadati</taxon>
        <taxon>Thermodesulfobacteriota</taxon>
        <taxon>Desulfarculia</taxon>
        <taxon>Desulfarculales</taxon>
        <taxon>Desulfarculaceae</taxon>
        <taxon>Dethiosulfatarculus</taxon>
    </lineage>
</organism>
<gene>
    <name evidence="1" type="ORF">X474_07385</name>
</gene>
<dbReference type="InterPro" id="IPR019271">
    <property type="entry name" value="DUF2284_metal-binding"/>
</dbReference>
<name>A0A0D2HWF9_9BACT</name>
<dbReference type="EMBL" id="AZAC01000009">
    <property type="protein sequence ID" value="KIX14708.1"/>
    <property type="molecule type" value="Genomic_DNA"/>
</dbReference>
<dbReference type="PATRIC" id="fig|1429043.3.peg.1573"/>
<dbReference type="OrthoDB" id="5420534at2"/>
<dbReference type="InParanoid" id="A0A0D2HWF9"/>